<protein>
    <recommendedName>
        <fullName evidence="1">glutathione transferase</fullName>
        <ecNumber evidence="1">2.5.1.18</ecNumber>
    </recommendedName>
</protein>
<dbReference type="Gene3D" id="1.20.1050.10">
    <property type="match status" value="1"/>
</dbReference>
<dbReference type="InterPro" id="IPR036249">
    <property type="entry name" value="Thioredoxin-like_sf"/>
</dbReference>
<dbReference type="PANTHER" id="PTHR43968:SF6">
    <property type="entry name" value="GLUTATHIONE S-TRANSFERASE OMEGA"/>
    <property type="match status" value="1"/>
</dbReference>
<dbReference type="OrthoDB" id="3828095at2"/>
<dbReference type="InterPro" id="IPR050983">
    <property type="entry name" value="GST_Omega/HSP26"/>
</dbReference>
<dbReference type="InterPro" id="IPR040079">
    <property type="entry name" value="Glutathione_S-Trfase"/>
</dbReference>
<evidence type="ECO:0000313" key="6">
    <source>
        <dbReference type="EMBL" id="TWO70787.1"/>
    </source>
</evidence>
<dbReference type="SUPFAM" id="SSF52833">
    <property type="entry name" value="Thioredoxin-like"/>
    <property type="match status" value="1"/>
</dbReference>
<organism evidence="6 7">
    <name type="scientific">Caenimonas sedimenti</name>
    <dbReference type="NCBI Taxonomy" id="2596921"/>
    <lineage>
        <taxon>Bacteria</taxon>
        <taxon>Pseudomonadati</taxon>
        <taxon>Pseudomonadota</taxon>
        <taxon>Betaproteobacteria</taxon>
        <taxon>Burkholderiales</taxon>
        <taxon>Comamonadaceae</taxon>
        <taxon>Caenimonas</taxon>
    </lineage>
</organism>
<keyword evidence="7" id="KW-1185">Reference proteome</keyword>
<sequence>MSGLRLVSHVLCPYVQRAAIVLLEKNVPFTRVDVDLAAKPAWFLSISPLGRTPLLLVDETEATPYAQPLFESAVICEYLDETTLPRLHPAAPLVRARHRAWIEFGSTVLNDIWGFYTAPDAAAYEAARDRLAGRFAILEAALHPQGPWFAGETFSMVDAVFAPVFRYFDAFERLGVDGFFDGTPRIARWRAALADRPSVRQAVAPDFAERLDAFLLSRESELARRARQPETSL</sequence>
<dbReference type="SFLD" id="SFLDG01152">
    <property type="entry name" value="Main.3:_Omega-_and_Tau-like"/>
    <property type="match status" value="1"/>
</dbReference>
<evidence type="ECO:0000259" key="5">
    <source>
        <dbReference type="PROSITE" id="PS50405"/>
    </source>
</evidence>
<dbReference type="SUPFAM" id="SSF47616">
    <property type="entry name" value="GST C-terminal domain-like"/>
    <property type="match status" value="1"/>
</dbReference>
<evidence type="ECO:0000259" key="4">
    <source>
        <dbReference type="PROSITE" id="PS50404"/>
    </source>
</evidence>
<dbReference type="SFLD" id="SFLDG00358">
    <property type="entry name" value="Main_(cytGST)"/>
    <property type="match status" value="1"/>
</dbReference>
<dbReference type="Proteomes" id="UP000318199">
    <property type="component" value="Unassembled WGS sequence"/>
</dbReference>
<accession>A0A562ZQX1</accession>
<dbReference type="Pfam" id="PF00043">
    <property type="entry name" value="GST_C"/>
    <property type="match status" value="1"/>
</dbReference>
<dbReference type="PANTHER" id="PTHR43968">
    <property type="match status" value="1"/>
</dbReference>
<dbReference type="InterPro" id="IPR010987">
    <property type="entry name" value="Glutathione-S-Trfase_C-like"/>
</dbReference>
<dbReference type="EMBL" id="VOBQ01000011">
    <property type="protein sequence ID" value="TWO70787.1"/>
    <property type="molecule type" value="Genomic_DNA"/>
</dbReference>
<comment type="catalytic activity">
    <reaction evidence="3">
        <text>RX + glutathione = an S-substituted glutathione + a halide anion + H(+)</text>
        <dbReference type="Rhea" id="RHEA:16437"/>
        <dbReference type="ChEBI" id="CHEBI:15378"/>
        <dbReference type="ChEBI" id="CHEBI:16042"/>
        <dbReference type="ChEBI" id="CHEBI:17792"/>
        <dbReference type="ChEBI" id="CHEBI:57925"/>
        <dbReference type="ChEBI" id="CHEBI:90779"/>
        <dbReference type="EC" id="2.5.1.18"/>
    </reaction>
</comment>
<dbReference type="SFLD" id="SFLDS00019">
    <property type="entry name" value="Glutathione_Transferase_(cytos"/>
    <property type="match status" value="1"/>
</dbReference>
<dbReference type="GO" id="GO:0004364">
    <property type="term" value="F:glutathione transferase activity"/>
    <property type="evidence" value="ECO:0007669"/>
    <property type="project" value="UniProtKB-EC"/>
</dbReference>
<dbReference type="RefSeq" id="WP_145893784.1">
    <property type="nucleotide sequence ID" value="NZ_VOBQ01000011.1"/>
</dbReference>
<evidence type="ECO:0000313" key="7">
    <source>
        <dbReference type="Proteomes" id="UP000318199"/>
    </source>
</evidence>
<dbReference type="Pfam" id="PF13409">
    <property type="entry name" value="GST_N_2"/>
    <property type="match status" value="1"/>
</dbReference>
<keyword evidence="2 6" id="KW-0808">Transferase</keyword>
<gene>
    <name evidence="6" type="ORF">FN976_14680</name>
</gene>
<comment type="caution">
    <text evidence="6">The sequence shown here is derived from an EMBL/GenBank/DDBJ whole genome shotgun (WGS) entry which is preliminary data.</text>
</comment>
<dbReference type="InterPro" id="IPR036282">
    <property type="entry name" value="Glutathione-S-Trfase_C_sf"/>
</dbReference>
<feature type="domain" description="GST C-terminal" evidence="5">
    <location>
        <begin position="91"/>
        <end position="215"/>
    </location>
</feature>
<dbReference type="PROSITE" id="PS50404">
    <property type="entry name" value="GST_NTER"/>
    <property type="match status" value="1"/>
</dbReference>
<evidence type="ECO:0000256" key="3">
    <source>
        <dbReference type="ARBA" id="ARBA00047960"/>
    </source>
</evidence>
<dbReference type="GO" id="GO:0005737">
    <property type="term" value="C:cytoplasm"/>
    <property type="evidence" value="ECO:0007669"/>
    <property type="project" value="TreeGrafter"/>
</dbReference>
<dbReference type="AlphaFoldDB" id="A0A562ZQX1"/>
<proteinExistence type="predicted"/>
<reference evidence="6 7" key="1">
    <citation type="submission" date="2019-07" db="EMBL/GenBank/DDBJ databases">
        <title>Caenimonas sedimenti sp. nov., isolated from activated sludge.</title>
        <authorList>
            <person name="Xu J."/>
        </authorList>
    </citation>
    <scope>NUCLEOTIDE SEQUENCE [LARGE SCALE GENOMIC DNA]</scope>
    <source>
        <strain evidence="6 7">HX-9-20</strain>
    </source>
</reference>
<name>A0A562ZQX1_9BURK</name>
<dbReference type="InterPro" id="IPR004046">
    <property type="entry name" value="GST_C"/>
</dbReference>
<dbReference type="Gene3D" id="3.40.30.10">
    <property type="entry name" value="Glutaredoxin"/>
    <property type="match status" value="1"/>
</dbReference>
<evidence type="ECO:0000256" key="1">
    <source>
        <dbReference type="ARBA" id="ARBA00012452"/>
    </source>
</evidence>
<dbReference type="PROSITE" id="PS50405">
    <property type="entry name" value="GST_CTER"/>
    <property type="match status" value="1"/>
</dbReference>
<dbReference type="CDD" id="cd00299">
    <property type="entry name" value="GST_C_family"/>
    <property type="match status" value="1"/>
</dbReference>
<evidence type="ECO:0000256" key="2">
    <source>
        <dbReference type="ARBA" id="ARBA00022679"/>
    </source>
</evidence>
<dbReference type="InterPro" id="IPR004045">
    <property type="entry name" value="Glutathione_S-Trfase_N"/>
</dbReference>
<feature type="domain" description="GST N-terminal" evidence="4">
    <location>
        <begin position="2"/>
        <end position="87"/>
    </location>
</feature>
<dbReference type="EC" id="2.5.1.18" evidence="1"/>
<dbReference type="InterPro" id="IPR045073">
    <property type="entry name" value="Omega/Tau-like"/>
</dbReference>